<protein>
    <submittedName>
        <fullName evidence="11">Jg2376 protein</fullName>
    </submittedName>
</protein>
<dbReference type="InterPro" id="IPR017452">
    <property type="entry name" value="GPCR_Rhodpsn_7TM"/>
</dbReference>
<dbReference type="PROSITE" id="PS50262">
    <property type="entry name" value="G_PROTEIN_RECEP_F1_2"/>
    <property type="match status" value="1"/>
</dbReference>
<feature type="non-terminal residue" evidence="11">
    <location>
        <position position="1"/>
    </location>
</feature>
<reference evidence="11" key="1">
    <citation type="submission" date="2022-03" db="EMBL/GenBank/DDBJ databases">
        <authorList>
            <person name="Lindestad O."/>
        </authorList>
    </citation>
    <scope>NUCLEOTIDE SEQUENCE</scope>
</reference>
<comment type="similarity">
    <text evidence="2">Belongs to the G-protein coupled receptor 1 family.</text>
</comment>
<dbReference type="PANTHER" id="PTHR24243">
    <property type="entry name" value="G-PROTEIN COUPLED RECEPTOR"/>
    <property type="match status" value="1"/>
</dbReference>
<dbReference type="GO" id="GO:0005886">
    <property type="term" value="C:plasma membrane"/>
    <property type="evidence" value="ECO:0007669"/>
    <property type="project" value="TreeGrafter"/>
</dbReference>
<evidence type="ECO:0000256" key="8">
    <source>
        <dbReference type="ARBA" id="ARBA00023224"/>
    </source>
</evidence>
<dbReference type="Pfam" id="PF00001">
    <property type="entry name" value="7tm_1"/>
    <property type="match status" value="1"/>
</dbReference>
<dbReference type="AlphaFoldDB" id="A0A8S4QMA9"/>
<evidence type="ECO:0000256" key="4">
    <source>
        <dbReference type="ARBA" id="ARBA00022989"/>
    </source>
</evidence>
<dbReference type="InterPro" id="IPR000276">
    <property type="entry name" value="GPCR_Rhodpsn"/>
</dbReference>
<name>A0A8S4QMA9_9NEOP</name>
<keyword evidence="8" id="KW-0807">Transducer</keyword>
<organism evidence="11 12">
    <name type="scientific">Pararge aegeria aegeria</name>
    <dbReference type="NCBI Taxonomy" id="348720"/>
    <lineage>
        <taxon>Eukaryota</taxon>
        <taxon>Metazoa</taxon>
        <taxon>Ecdysozoa</taxon>
        <taxon>Arthropoda</taxon>
        <taxon>Hexapoda</taxon>
        <taxon>Insecta</taxon>
        <taxon>Pterygota</taxon>
        <taxon>Neoptera</taxon>
        <taxon>Endopterygota</taxon>
        <taxon>Lepidoptera</taxon>
        <taxon>Glossata</taxon>
        <taxon>Ditrysia</taxon>
        <taxon>Papilionoidea</taxon>
        <taxon>Nymphalidae</taxon>
        <taxon>Satyrinae</taxon>
        <taxon>Satyrini</taxon>
        <taxon>Parargina</taxon>
        <taxon>Pararge</taxon>
    </lineage>
</organism>
<evidence type="ECO:0000256" key="5">
    <source>
        <dbReference type="ARBA" id="ARBA00023040"/>
    </source>
</evidence>
<evidence type="ECO:0000259" key="10">
    <source>
        <dbReference type="PROSITE" id="PS50262"/>
    </source>
</evidence>
<keyword evidence="7" id="KW-0675">Receptor</keyword>
<dbReference type="OrthoDB" id="5962705at2759"/>
<keyword evidence="12" id="KW-1185">Reference proteome</keyword>
<evidence type="ECO:0000256" key="1">
    <source>
        <dbReference type="ARBA" id="ARBA00004141"/>
    </source>
</evidence>
<evidence type="ECO:0000256" key="9">
    <source>
        <dbReference type="SAM" id="Phobius"/>
    </source>
</evidence>
<dbReference type="PROSITE" id="PS00237">
    <property type="entry name" value="G_PROTEIN_RECEP_F1_1"/>
    <property type="match status" value="1"/>
</dbReference>
<dbReference type="PANTHER" id="PTHR24243:SF107">
    <property type="entry name" value="NEUROPEPTIDES CAPA RECEPTOR"/>
    <property type="match status" value="1"/>
</dbReference>
<evidence type="ECO:0000313" key="12">
    <source>
        <dbReference type="Proteomes" id="UP000838756"/>
    </source>
</evidence>
<evidence type="ECO:0000256" key="3">
    <source>
        <dbReference type="ARBA" id="ARBA00022692"/>
    </source>
</evidence>
<keyword evidence="5" id="KW-0297">G-protein coupled receptor</keyword>
<evidence type="ECO:0000313" key="11">
    <source>
        <dbReference type="EMBL" id="CAH2215698.1"/>
    </source>
</evidence>
<dbReference type="Gene3D" id="1.20.1070.10">
    <property type="entry name" value="Rhodopsin 7-helix transmembrane proteins"/>
    <property type="match status" value="1"/>
</dbReference>
<accession>A0A8S4QMA9</accession>
<sequence>ASYVSVLTIVAFTLERYLAICHPLHIYAVAGLRRALRIVLALWALSLLAASPFAHYTTVNYHEYPPGNTSVSSASTV</sequence>
<dbReference type="SUPFAM" id="SSF81321">
    <property type="entry name" value="Family A G protein-coupled receptor-like"/>
    <property type="match status" value="1"/>
</dbReference>
<keyword evidence="3 9" id="KW-0812">Transmembrane</keyword>
<proteinExistence type="inferred from homology"/>
<dbReference type="GO" id="GO:0008188">
    <property type="term" value="F:neuropeptide receptor activity"/>
    <property type="evidence" value="ECO:0007669"/>
    <property type="project" value="TreeGrafter"/>
</dbReference>
<dbReference type="Proteomes" id="UP000838756">
    <property type="component" value="Unassembled WGS sequence"/>
</dbReference>
<gene>
    <name evidence="11" type="primary">jg2376</name>
    <name evidence="11" type="ORF">PAEG_LOCUS3784</name>
</gene>
<evidence type="ECO:0000256" key="2">
    <source>
        <dbReference type="ARBA" id="ARBA00010663"/>
    </source>
</evidence>
<evidence type="ECO:0000256" key="6">
    <source>
        <dbReference type="ARBA" id="ARBA00023136"/>
    </source>
</evidence>
<comment type="subcellular location">
    <subcellularLocation>
        <location evidence="1">Membrane</location>
        <topology evidence="1">Multi-pass membrane protein</topology>
    </subcellularLocation>
</comment>
<comment type="caution">
    <text evidence="11">The sequence shown here is derived from an EMBL/GenBank/DDBJ whole genome shotgun (WGS) entry which is preliminary data.</text>
</comment>
<evidence type="ECO:0000256" key="7">
    <source>
        <dbReference type="ARBA" id="ARBA00023170"/>
    </source>
</evidence>
<feature type="transmembrane region" description="Helical" evidence="9">
    <location>
        <begin position="35"/>
        <end position="56"/>
    </location>
</feature>
<keyword evidence="4 9" id="KW-1133">Transmembrane helix</keyword>
<keyword evidence="6 9" id="KW-0472">Membrane</keyword>
<feature type="domain" description="G-protein coupled receptors family 1 profile" evidence="10">
    <location>
        <begin position="1"/>
        <end position="77"/>
    </location>
</feature>
<dbReference type="EMBL" id="CAKXAJ010012420">
    <property type="protein sequence ID" value="CAH2215698.1"/>
    <property type="molecule type" value="Genomic_DNA"/>
</dbReference>